<dbReference type="EMBL" id="FO082871">
    <property type="protein sequence ID" value="CCF72827.1"/>
    <property type="molecule type" value="Genomic_DNA"/>
</dbReference>
<dbReference type="PANTHER" id="PTHR38899">
    <property type="entry name" value="DOMAIN OOKINETE PROTEIN, PUTATIVE-RELATED"/>
    <property type="match status" value="1"/>
</dbReference>
<dbReference type="VEuPathDB" id="PiroplasmaDB:BMR1_01G01845"/>
<reference evidence="1 2" key="3">
    <citation type="journal article" date="2016" name="Sci. Rep.">
        <title>Genome-wide diversity and gene expression profiling of Babesia microti isolates identify polymorphic genes that mediate host-pathogen interactions.</title>
        <authorList>
            <person name="Silva J.C."/>
            <person name="Cornillot E."/>
            <person name="McCracken C."/>
            <person name="Usmani-Brown S."/>
            <person name="Dwivedi A."/>
            <person name="Ifeonu O.O."/>
            <person name="Crabtree J."/>
            <person name="Gotia H.T."/>
            <person name="Virji A.Z."/>
            <person name="Reynes C."/>
            <person name="Colinge J."/>
            <person name="Kumar V."/>
            <person name="Lawres L."/>
            <person name="Pazzi J.E."/>
            <person name="Pablo J.V."/>
            <person name="Hung C."/>
            <person name="Brancato J."/>
            <person name="Kumari P."/>
            <person name="Orvis J."/>
            <person name="Tretina K."/>
            <person name="Chibucos M."/>
            <person name="Ott S."/>
            <person name="Sadzewicz L."/>
            <person name="Sengamalay N."/>
            <person name="Shetty A.C."/>
            <person name="Su Q."/>
            <person name="Tallon L."/>
            <person name="Fraser C.M."/>
            <person name="Frutos R."/>
            <person name="Molina D.M."/>
            <person name="Krause P.J."/>
            <person name="Ben Mamoun C."/>
        </authorList>
    </citation>
    <scope>NUCLEOTIDE SEQUENCE [LARGE SCALE GENOMIC DNA]</scope>
    <source>
        <strain evidence="1 2">RI</strain>
    </source>
</reference>
<dbReference type="PANTHER" id="PTHR38899:SF1">
    <property type="entry name" value="PROTEIN KINASE"/>
    <property type="match status" value="1"/>
</dbReference>
<dbReference type="GeneID" id="24423441"/>
<dbReference type="OrthoDB" id="166018at2759"/>
<evidence type="ECO:0000313" key="2">
    <source>
        <dbReference type="Proteomes" id="UP000002899"/>
    </source>
</evidence>
<accession>I7J5F4</accession>
<keyword evidence="2" id="KW-1185">Reference proteome</keyword>
<reference evidence="1 2" key="1">
    <citation type="journal article" date="2012" name="Nucleic Acids Res.">
        <title>Sequencing of the smallest Apicomplexan genome from the human pathogen Babesia microti.</title>
        <authorList>
            <person name="Cornillot E."/>
            <person name="Hadj-Kaddour K."/>
            <person name="Dassouli A."/>
            <person name="Noel B."/>
            <person name="Ranwez V."/>
            <person name="Vacherie B."/>
            <person name="Augagneur Y."/>
            <person name="Bres V."/>
            <person name="Duclos A."/>
            <person name="Randazzo S."/>
            <person name="Carcy B."/>
            <person name="Debierre-Grockiego F."/>
            <person name="Delbecq S."/>
            <person name="Moubri-Menage K."/>
            <person name="Shams-Eldin H."/>
            <person name="Usmani-Brown S."/>
            <person name="Bringaud F."/>
            <person name="Wincker P."/>
            <person name="Vivares C.P."/>
            <person name="Schwarz R.T."/>
            <person name="Schetters T.P."/>
            <person name="Krause P.J."/>
            <person name="Gorenflot A."/>
            <person name="Berry V."/>
            <person name="Barbe V."/>
            <person name="Ben Mamoun C."/>
        </authorList>
    </citation>
    <scope>NUCLEOTIDE SEQUENCE [LARGE SCALE GENOMIC DNA]</scope>
    <source>
        <strain evidence="1 2">RI</strain>
    </source>
</reference>
<gene>
    <name evidence="1" type="ORF">BMR1_01G01845</name>
</gene>
<organism evidence="1 2">
    <name type="scientific">Babesia microti (strain RI)</name>
    <dbReference type="NCBI Taxonomy" id="1133968"/>
    <lineage>
        <taxon>Eukaryota</taxon>
        <taxon>Sar</taxon>
        <taxon>Alveolata</taxon>
        <taxon>Apicomplexa</taxon>
        <taxon>Aconoidasida</taxon>
        <taxon>Piroplasmida</taxon>
        <taxon>Babesiidae</taxon>
        <taxon>Babesia</taxon>
    </lineage>
</organism>
<dbReference type="OMA" id="CNNSVIC"/>
<dbReference type="RefSeq" id="XP_012647436.1">
    <property type="nucleotide sequence ID" value="XM_012791982.1"/>
</dbReference>
<name>I7J5F4_BABMR</name>
<proteinExistence type="predicted"/>
<dbReference type="Proteomes" id="UP000002899">
    <property type="component" value="Chromosome I"/>
</dbReference>
<protein>
    <submittedName>
        <fullName evidence="1">HAD domain ookinete protein, putative (HADO)</fullName>
    </submittedName>
</protein>
<dbReference type="KEGG" id="bmic:BMR1_01G01845"/>
<evidence type="ECO:0000313" key="1">
    <source>
        <dbReference type="EMBL" id="CCF72827.1"/>
    </source>
</evidence>
<sequence length="317" mass="36311">MTAQLLNRVNAVNADDDSESFINGGICNIDDGYAKKPNHIDNLVLNSYNRNTTLKLPSNSINLISRKDDFATSSIHKITHGEIKLGSKLVKKSTEFYDKNNTLFIVDYDDTLFPTHWIASNDASAILRTQHDIISDYLYKLASQVIETLKKCMSLGNLIIVTNASFEWVYKSAEKHMPTLLDFFIKNRIKIISTRDRYIGEAIPQKNWKYVALMQLVQQLFSEQLCRKQECSVVSIGDGDSERDACLEIAKNFNSHGWKVKIVKFIYQPTCKSLILQHQLIEKNINQILHTPNSLDMEVKVDLFNTNSVEITHRIMY</sequence>
<reference evidence="1 2" key="2">
    <citation type="journal article" date="2013" name="PLoS ONE">
        <title>Whole genome mapping and re-organization of the nuclear and mitochondrial genomes of Babesia microti isolates.</title>
        <authorList>
            <person name="Cornillot E."/>
            <person name="Dassouli A."/>
            <person name="Garg A."/>
            <person name="Pachikara N."/>
            <person name="Randazzo S."/>
            <person name="Depoix D."/>
            <person name="Carcy B."/>
            <person name="Delbecq S."/>
            <person name="Frutos R."/>
            <person name="Silva J.C."/>
            <person name="Sutton R."/>
            <person name="Krause P.J."/>
            <person name="Mamoun C.B."/>
        </authorList>
    </citation>
    <scope>NUCLEOTIDE SEQUENCE [LARGE SCALE GENOMIC DNA]</scope>
    <source>
        <strain evidence="1 2">RI</strain>
    </source>
</reference>
<dbReference type="AlphaFoldDB" id="I7J5F4"/>